<gene>
    <name evidence="1" type="ORF">FQV37_98</name>
</gene>
<reference evidence="1 2" key="1">
    <citation type="submission" date="2019-09" db="EMBL/GenBank/DDBJ databases">
        <title>Draft genome sequence of Psychrobacter nivimaris LAMA 639, in search for biotechnological relevant genes.</title>
        <authorList>
            <person name="Lima A.O.S."/>
            <person name="Staloch B.E.K."/>
            <person name="Freitas R.C."/>
            <person name="Niero H."/>
            <person name="Silva M.A.C."/>
        </authorList>
    </citation>
    <scope>NUCLEOTIDE SEQUENCE [LARGE SCALE GENOMIC DNA]</scope>
    <source>
        <strain evidence="1 2">LAMA 639</strain>
    </source>
</reference>
<evidence type="ECO:0000313" key="1">
    <source>
        <dbReference type="EMBL" id="KAF0569300.1"/>
    </source>
</evidence>
<comment type="caution">
    <text evidence="1">The sequence shown here is derived from an EMBL/GenBank/DDBJ whole genome shotgun (WGS) entry which is preliminary data.</text>
</comment>
<organism evidence="1 2">
    <name type="scientific">Psychrobacter nivimaris</name>
    <dbReference type="NCBI Taxonomy" id="281738"/>
    <lineage>
        <taxon>Bacteria</taxon>
        <taxon>Pseudomonadati</taxon>
        <taxon>Pseudomonadota</taxon>
        <taxon>Gammaproteobacteria</taxon>
        <taxon>Moraxellales</taxon>
        <taxon>Moraxellaceae</taxon>
        <taxon>Psychrobacter</taxon>
    </lineage>
</organism>
<sequence length="128" mass="14602">MYMSGSSEDSKILIANITHSASGHQRLYFSDHYIDTSDVCSFKTSVPSRFTMVFNGQAVKMLRWCKKFTDVDQYYFELTPATERGNNYVIKLFKKTTLPIKIQYDNETLNFPVIGFTKAWNSAGGDAI</sequence>
<proteinExistence type="predicted"/>
<evidence type="ECO:0000313" key="2">
    <source>
        <dbReference type="Proteomes" id="UP000471465"/>
    </source>
</evidence>
<keyword evidence="2" id="KW-1185">Reference proteome</keyword>
<dbReference type="AlphaFoldDB" id="A0A6N7C3K4"/>
<name>A0A6N7C3K4_9GAMM</name>
<dbReference type="EMBL" id="VZIZ01000010">
    <property type="protein sequence ID" value="KAF0569300.1"/>
    <property type="molecule type" value="Genomic_DNA"/>
</dbReference>
<accession>A0A6N7C3K4</accession>
<dbReference type="Proteomes" id="UP000471465">
    <property type="component" value="Unassembled WGS sequence"/>
</dbReference>
<protein>
    <submittedName>
        <fullName evidence="1">Uncharacterized protein</fullName>
    </submittedName>
</protein>